<organism evidence="7 8">
    <name type="scientific">Chelatococcus sambhunathii</name>
    <dbReference type="NCBI Taxonomy" id="363953"/>
    <lineage>
        <taxon>Bacteria</taxon>
        <taxon>Pseudomonadati</taxon>
        <taxon>Pseudomonadota</taxon>
        <taxon>Alphaproteobacteria</taxon>
        <taxon>Hyphomicrobiales</taxon>
        <taxon>Chelatococcaceae</taxon>
        <taxon>Chelatococcus</taxon>
    </lineage>
</organism>
<dbReference type="PANTHER" id="PTHR42978">
    <property type="entry name" value="QUORUM-QUENCHING LACTONASE YTNP-RELATED-RELATED"/>
    <property type="match status" value="1"/>
</dbReference>
<evidence type="ECO:0000313" key="8">
    <source>
        <dbReference type="Proteomes" id="UP001181622"/>
    </source>
</evidence>
<accession>A0ABU1DBQ8</accession>
<keyword evidence="4" id="KW-0862">Zinc</keyword>
<evidence type="ECO:0000256" key="3">
    <source>
        <dbReference type="ARBA" id="ARBA00022801"/>
    </source>
</evidence>
<evidence type="ECO:0000256" key="1">
    <source>
        <dbReference type="ARBA" id="ARBA00007749"/>
    </source>
</evidence>
<dbReference type="InterPro" id="IPR001279">
    <property type="entry name" value="Metallo-B-lactamas"/>
</dbReference>
<keyword evidence="8" id="KW-1185">Reference proteome</keyword>
<dbReference type="InterPro" id="IPR036866">
    <property type="entry name" value="RibonucZ/Hydroxyglut_hydro"/>
</dbReference>
<dbReference type="InterPro" id="IPR051013">
    <property type="entry name" value="MBL_superfamily_lactonases"/>
</dbReference>
<comment type="similarity">
    <text evidence="1">Belongs to the metallo-beta-lactamase superfamily.</text>
</comment>
<feature type="domain" description="Metallo-beta-lactamase" evidence="6">
    <location>
        <begin position="89"/>
        <end position="295"/>
    </location>
</feature>
<dbReference type="SUPFAM" id="SSF56281">
    <property type="entry name" value="Metallo-hydrolase/oxidoreductase"/>
    <property type="match status" value="1"/>
</dbReference>
<reference evidence="7" key="1">
    <citation type="submission" date="2020-10" db="EMBL/GenBank/DDBJ databases">
        <authorList>
            <person name="Abbas A."/>
            <person name="Razzaq R."/>
            <person name="Waqas M."/>
            <person name="Abbas N."/>
            <person name="Nielsen T.K."/>
            <person name="Hansen L.H."/>
            <person name="Hussain S."/>
            <person name="Shahid M."/>
        </authorList>
    </citation>
    <scope>NUCLEOTIDE SEQUENCE</scope>
    <source>
        <strain evidence="7">S14</strain>
    </source>
</reference>
<dbReference type="PROSITE" id="PS51318">
    <property type="entry name" value="TAT"/>
    <property type="match status" value="1"/>
</dbReference>
<dbReference type="SMART" id="SM00849">
    <property type="entry name" value="Lactamase_B"/>
    <property type="match status" value="1"/>
</dbReference>
<feature type="chain" id="PRO_5046667010" evidence="5">
    <location>
        <begin position="28"/>
        <end position="323"/>
    </location>
</feature>
<keyword evidence="2" id="KW-0479">Metal-binding</keyword>
<dbReference type="Proteomes" id="UP001181622">
    <property type="component" value="Unassembled WGS sequence"/>
</dbReference>
<sequence>MNMSRRTVIAGAGAAVSALGASSPGAAATPPAGRQSPGVYRYNVGEVEVTALIDGVARRPVTAEFVRNAPLEEVKGALKDAFIDPNVLPITFTLLAVNTGGRLIVIDTGTGGRMATTAGQALENLAAGGIDARAVDTVLISHFHADHIGGLRLKDGSLAFPNAEVVVPEAEWAYWMDDGEMGRAAEGMRKGFQIVREIFQPMAKDVRRFKGAVEPVPGVTAIPTPGHTPGHTSFRISSGSDQLIVWSDVTNHPALFVRNPGWHAVFDMDPNEAEQQRKRMLDMVATDRLRVAGFHFPFPAVGHIAQRNAREFAFVPDNWNPAL</sequence>
<dbReference type="Pfam" id="PF00753">
    <property type="entry name" value="Lactamase_B"/>
    <property type="match status" value="1"/>
</dbReference>
<dbReference type="PANTHER" id="PTHR42978:SF6">
    <property type="entry name" value="QUORUM-QUENCHING LACTONASE YTNP-RELATED"/>
    <property type="match status" value="1"/>
</dbReference>
<keyword evidence="5" id="KW-0732">Signal</keyword>
<feature type="signal peptide" evidence="5">
    <location>
        <begin position="1"/>
        <end position="27"/>
    </location>
</feature>
<evidence type="ECO:0000259" key="6">
    <source>
        <dbReference type="SMART" id="SM00849"/>
    </source>
</evidence>
<name>A0ABU1DBQ8_9HYPH</name>
<evidence type="ECO:0000256" key="5">
    <source>
        <dbReference type="SAM" id="SignalP"/>
    </source>
</evidence>
<evidence type="ECO:0000256" key="4">
    <source>
        <dbReference type="ARBA" id="ARBA00022833"/>
    </source>
</evidence>
<keyword evidence="3" id="KW-0378">Hydrolase</keyword>
<protein>
    <submittedName>
        <fullName evidence="7">MBL fold metallo-hydrolase</fullName>
    </submittedName>
</protein>
<dbReference type="EMBL" id="JADBEO010000004">
    <property type="protein sequence ID" value="MDR4305544.1"/>
    <property type="molecule type" value="Genomic_DNA"/>
</dbReference>
<dbReference type="InterPro" id="IPR006311">
    <property type="entry name" value="TAT_signal"/>
</dbReference>
<dbReference type="Gene3D" id="3.60.15.10">
    <property type="entry name" value="Ribonuclease Z/Hydroxyacylglutathione hydrolase-like"/>
    <property type="match status" value="1"/>
</dbReference>
<evidence type="ECO:0000256" key="2">
    <source>
        <dbReference type="ARBA" id="ARBA00022723"/>
    </source>
</evidence>
<evidence type="ECO:0000313" key="7">
    <source>
        <dbReference type="EMBL" id="MDR4305544.1"/>
    </source>
</evidence>
<proteinExistence type="inferred from homology"/>
<gene>
    <name evidence="7" type="ORF">IHQ68_02760</name>
</gene>
<dbReference type="CDD" id="cd07720">
    <property type="entry name" value="OPHC2-like_MBL-fold"/>
    <property type="match status" value="1"/>
</dbReference>
<comment type="caution">
    <text evidence="7">The sequence shown here is derived from an EMBL/GenBank/DDBJ whole genome shotgun (WGS) entry which is preliminary data.</text>
</comment>